<dbReference type="GO" id="GO:0005654">
    <property type="term" value="C:nucleoplasm"/>
    <property type="evidence" value="ECO:0007669"/>
    <property type="project" value="TreeGrafter"/>
</dbReference>
<evidence type="ECO:0000256" key="8">
    <source>
        <dbReference type="PROSITE-ProRule" id="PRU00176"/>
    </source>
</evidence>
<dbReference type="CDD" id="cd19609">
    <property type="entry name" value="NTD_TDP-43"/>
    <property type="match status" value="1"/>
</dbReference>
<evidence type="ECO:0000256" key="2">
    <source>
        <dbReference type="ARBA" id="ARBA00022664"/>
    </source>
</evidence>
<dbReference type="InterPro" id="IPR012677">
    <property type="entry name" value="Nucleotide-bd_a/b_plait_sf"/>
</dbReference>
<gene>
    <name evidence="11" type="primary">Bm10439</name>
    <name evidence="11" type="ORF">BM_Bm10439</name>
</gene>
<evidence type="ECO:0000256" key="3">
    <source>
        <dbReference type="ARBA" id="ARBA00022737"/>
    </source>
</evidence>
<dbReference type="InterPro" id="IPR035979">
    <property type="entry name" value="RBD_domain_sf"/>
</dbReference>
<keyword evidence="7" id="KW-0539">Nucleus</keyword>
<dbReference type="PANTHER" id="PTHR48033:SF9">
    <property type="entry name" value="TAR DNA-BINDING PROTEIN 43"/>
    <property type="match status" value="1"/>
</dbReference>
<dbReference type="AlphaFoldDB" id="A0A1I9G3H3"/>
<evidence type="ECO:0000256" key="7">
    <source>
        <dbReference type="ARBA" id="ARBA00023242"/>
    </source>
</evidence>
<evidence type="ECO:0000256" key="4">
    <source>
        <dbReference type="ARBA" id="ARBA00023015"/>
    </source>
</evidence>
<reference evidence="11" key="1">
    <citation type="journal article" date="2007" name="Science">
        <title>Draft genome of the filarial nematode parasite Brugia malayi.</title>
        <authorList>
            <person name="Ghedin E."/>
            <person name="Wang S."/>
            <person name="Spiro D."/>
            <person name="Caler E."/>
            <person name="Zhao Q."/>
            <person name="Crabtree J."/>
            <person name="Allen J.E."/>
            <person name="Delcher A.L."/>
            <person name="Guiliano D.B."/>
            <person name="Miranda-Saavedra D."/>
            <person name="Angiuoli S.V."/>
            <person name="Creasy T."/>
            <person name="Amedeo P."/>
            <person name="Haas B."/>
            <person name="El-Sayed N.M."/>
            <person name="Wortman J.R."/>
            <person name="Feldblyum T."/>
            <person name="Tallon L."/>
            <person name="Schatz M."/>
            <person name="Shumway M."/>
            <person name="Koo H."/>
            <person name="Salzberg S.L."/>
            <person name="Schobel S."/>
            <person name="Pertea M."/>
            <person name="Pop M."/>
            <person name="White O."/>
            <person name="Barton G.J."/>
            <person name="Carlow C.K."/>
            <person name="Crawford M.J."/>
            <person name="Daub J."/>
            <person name="Dimmic M.W."/>
            <person name="Estes C.F."/>
            <person name="Foster J.M."/>
            <person name="Ganatra M."/>
            <person name="Gregory W.F."/>
            <person name="Johnson N.M."/>
            <person name="Jin J."/>
            <person name="Komuniecki R."/>
            <person name="Korf I."/>
            <person name="Kumar S."/>
            <person name="Laney S."/>
            <person name="Li B.W."/>
            <person name="Li W."/>
            <person name="Lindblom T.H."/>
            <person name="Lustigman S."/>
            <person name="Ma D."/>
            <person name="Maina C.V."/>
            <person name="Martin D.M."/>
            <person name="McCarter J.P."/>
            <person name="McReynolds L."/>
            <person name="Mitreva M."/>
            <person name="Nutman T.B."/>
            <person name="Parkinson J."/>
            <person name="Peregrin-Alvarez J.M."/>
            <person name="Poole C."/>
            <person name="Ren Q."/>
            <person name="Saunders L."/>
            <person name="Sluder A.E."/>
            <person name="Smith K."/>
            <person name="Stanke M."/>
            <person name="Unnasch T.R."/>
            <person name="Ware J."/>
            <person name="Wei A.D."/>
            <person name="Weil G."/>
            <person name="Williams D.J."/>
            <person name="Zhang Y."/>
            <person name="Williams S.A."/>
            <person name="Fraser-Liggett C."/>
            <person name="Slatko B."/>
            <person name="Blaxter M.L."/>
            <person name="Scott A.L."/>
        </authorList>
    </citation>
    <scope>NUCLEOTIDE SEQUENCE</scope>
    <source>
        <strain evidence="11">FR3</strain>
    </source>
</reference>
<dbReference type="SMART" id="SM00360">
    <property type="entry name" value="RRM"/>
    <property type="match status" value="3"/>
</dbReference>
<dbReference type="GO" id="GO:0010468">
    <property type="term" value="P:regulation of gene expression"/>
    <property type="evidence" value="ECO:0007669"/>
    <property type="project" value="TreeGrafter"/>
</dbReference>
<name>A0A1I9G3H3_BRUMA</name>
<sequence length="597" mass="68219">MFEQIKDAETKLNVETSDLSVDAQSVRKGPTSVDFDGYISVGSAEDGNNMLEIPVDDDGNLPIATLAHSFPEAIGLKFKNQTTGIYRTLAVDEQKRCIYPPKGGWGTRRYVAIFASPAGDRKRRSNDDMGDLVGEKRSGWDGSLNESLRVPVDLIVLNLSFKTDEEALKKFFEQYGEVQYVEVKRDFKTNMPKGYGFVKFADIESQDKVLRDKEVFIDGRVTQVKLPNHFTNRFSQQPSFEMPPAQETISTKLYVGRVWNTLTEKDIFDVFDAEAKRLSPLAKVERVFIPKPHRGFAFVTVNDPNVTKRFCQIRDFIIKGKSVCVSIPTPKNSAKQMQQQIQNQDVYPTQYPISQPPQSSMHSSNYPSQFPQNQSWVKRDFKTNMPKGYGFVKFADIESQDKVLRDKEVFIDGRVTQVKLPNHFTNRISQQPSFEMPPAQETISTKLYVGRVWNTLTEKDIFDVFDAEAKRLSPLAKVERVFIPKPHRGFAFVTVNDPNVTKRFCQIRDFIIKGKSVCVSIPTPKNSAKQMQQQIQNQDVYPTQYPISQPPQSSMHSSNYPSQFPQNQSWVNPRTTYRNLGAPMSYPHDYSNSQQWK</sequence>
<evidence type="ECO:0000256" key="1">
    <source>
        <dbReference type="ARBA" id="ARBA00004123"/>
    </source>
</evidence>
<dbReference type="InterPro" id="IPR000504">
    <property type="entry name" value="RRM_dom"/>
</dbReference>
<protein>
    <submittedName>
        <fullName evidence="11">Bm10439, isoform a</fullName>
    </submittedName>
</protein>
<dbReference type="GO" id="GO:0008380">
    <property type="term" value="P:RNA splicing"/>
    <property type="evidence" value="ECO:0007669"/>
    <property type="project" value="UniProtKB-KW"/>
</dbReference>
<dbReference type="InterPro" id="IPR041105">
    <property type="entry name" value="TDP-43_N"/>
</dbReference>
<dbReference type="SUPFAM" id="SSF54928">
    <property type="entry name" value="RNA-binding domain, RBD"/>
    <property type="match status" value="4"/>
</dbReference>
<keyword evidence="4" id="KW-0805">Transcription regulation</keyword>
<dbReference type="PROSITE" id="PS50102">
    <property type="entry name" value="RRM"/>
    <property type="match status" value="3"/>
</dbReference>
<organism evidence="11">
    <name type="scientific">Brugia malayi</name>
    <name type="common">Filarial nematode worm</name>
    <dbReference type="NCBI Taxonomy" id="6279"/>
    <lineage>
        <taxon>Eukaryota</taxon>
        <taxon>Metazoa</taxon>
        <taxon>Ecdysozoa</taxon>
        <taxon>Nematoda</taxon>
        <taxon>Chromadorea</taxon>
        <taxon>Rhabditida</taxon>
        <taxon>Spirurina</taxon>
        <taxon>Spiruromorpha</taxon>
        <taxon>Filarioidea</taxon>
        <taxon>Onchocercidae</taxon>
        <taxon>Brugia</taxon>
    </lineage>
</organism>
<accession>A0A1I9G3H3</accession>
<evidence type="ECO:0000256" key="6">
    <source>
        <dbReference type="ARBA" id="ARBA00023187"/>
    </source>
</evidence>
<dbReference type="GO" id="GO:0003723">
    <property type="term" value="F:RNA binding"/>
    <property type="evidence" value="ECO:0007669"/>
    <property type="project" value="UniProtKB-UniRule"/>
</dbReference>
<evidence type="ECO:0000256" key="9">
    <source>
        <dbReference type="SAM" id="MobiDB-lite"/>
    </source>
</evidence>
<feature type="region of interest" description="Disordered" evidence="9">
    <location>
        <begin position="349"/>
        <end position="369"/>
    </location>
</feature>
<feature type="domain" description="RRM" evidence="10">
    <location>
        <begin position="152"/>
        <end position="229"/>
    </location>
</feature>
<dbReference type="Gene3D" id="3.30.70.330">
    <property type="match status" value="4"/>
</dbReference>
<dbReference type="EMBL" id="LN856992">
    <property type="protein sequence ID" value="CDP98164.2"/>
    <property type="molecule type" value="Genomic_DNA"/>
</dbReference>
<keyword evidence="3" id="KW-0677">Repeat</keyword>
<keyword evidence="6" id="KW-0508">mRNA splicing</keyword>
<dbReference type="GO" id="GO:0000785">
    <property type="term" value="C:chromatin"/>
    <property type="evidence" value="ECO:0007669"/>
    <property type="project" value="TreeGrafter"/>
</dbReference>
<dbReference type="Pfam" id="PF00076">
    <property type="entry name" value="RRM_1"/>
    <property type="match status" value="1"/>
</dbReference>
<keyword evidence="5" id="KW-0804">Transcription</keyword>
<proteinExistence type="predicted"/>
<feature type="region of interest" description="Disordered" evidence="9">
    <location>
        <begin position="543"/>
        <end position="568"/>
    </location>
</feature>
<keyword evidence="8" id="KW-0694">RNA-binding</keyword>
<evidence type="ECO:0000259" key="10">
    <source>
        <dbReference type="PROSITE" id="PS50102"/>
    </source>
</evidence>
<reference evidence="11" key="2">
    <citation type="submission" date="2012-12" db="EMBL/GenBank/DDBJ databases">
        <authorList>
            <consortium name="WormBase Consortium"/>
            <person name="Ghedin E."/>
            <person name="Paulini M."/>
        </authorList>
    </citation>
    <scope>NUCLEOTIDE SEQUENCE</scope>
    <source>
        <strain evidence="11">FR3</strain>
    </source>
</reference>
<feature type="domain" description="RRM" evidence="10">
    <location>
        <begin position="251"/>
        <end position="330"/>
    </location>
</feature>
<keyword evidence="2" id="KW-0507">mRNA processing</keyword>
<feature type="domain" description="RRM" evidence="10">
    <location>
        <begin position="445"/>
        <end position="524"/>
    </location>
</feature>
<evidence type="ECO:0000313" key="11">
    <source>
        <dbReference type="EMBL" id="CDP98164.2"/>
    </source>
</evidence>
<evidence type="ECO:0000256" key="5">
    <source>
        <dbReference type="ARBA" id="ARBA00023163"/>
    </source>
</evidence>
<dbReference type="GO" id="GO:0006397">
    <property type="term" value="P:mRNA processing"/>
    <property type="evidence" value="ECO:0007669"/>
    <property type="project" value="UniProtKB-KW"/>
</dbReference>
<dbReference type="PANTHER" id="PTHR48033">
    <property type="entry name" value="RNA-BINDING (RRM/RBD/RNP MOTIFS) FAMILY PROTEIN"/>
    <property type="match status" value="1"/>
</dbReference>
<comment type="subcellular location">
    <subcellularLocation>
        <location evidence="1">Nucleus</location>
    </subcellularLocation>
</comment>
<dbReference type="Pfam" id="PF18694">
    <property type="entry name" value="TDP-43_N"/>
    <property type="match status" value="1"/>
</dbReference>